<organism evidence="1 2">
    <name type="scientific">Candidatus Sedimenticola endophacoides</name>
    <dbReference type="NCBI Taxonomy" id="2548426"/>
    <lineage>
        <taxon>Bacteria</taxon>
        <taxon>Pseudomonadati</taxon>
        <taxon>Pseudomonadota</taxon>
        <taxon>Gammaproteobacteria</taxon>
        <taxon>Chromatiales</taxon>
        <taxon>Sedimenticolaceae</taxon>
        <taxon>Sedimenticola</taxon>
    </lineage>
</organism>
<dbReference type="Proteomes" id="UP000243361">
    <property type="component" value="Unassembled WGS sequence"/>
</dbReference>
<sequence length="62" mass="7156">IEDTRRALIEARRARVHPYCITIDELARDYLPHLYGPAAYTVLNEVSALPLKVSDIYRRLTS</sequence>
<proteinExistence type="predicted"/>
<protein>
    <submittedName>
        <fullName evidence="1">Uncharacterized protein</fullName>
    </submittedName>
</protein>
<keyword evidence="2" id="KW-1185">Reference proteome</keyword>
<dbReference type="AlphaFoldDB" id="A0A657PL01"/>
<comment type="caution">
    <text evidence="1">The sequence shown here is derived from an EMBL/GenBank/DDBJ whole genome shotgun (WGS) entry which is preliminary data.</text>
</comment>
<reference evidence="1" key="1">
    <citation type="submission" date="2017-02" db="EMBL/GenBank/DDBJ databases">
        <title>Novel co-symbiosis in the unique lucinid bivalve Phacoides pectinatus.</title>
        <authorList>
            <person name="Lim S.J."/>
            <person name="Davis B.G."/>
            <person name="Gill D.E."/>
            <person name="Engel A.S."/>
            <person name="Anderson L.C."/>
            <person name="Campbell B.J."/>
        </authorList>
    </citation>
    <scope>NUCLEOTIDE SEQUENCE [LARGE SCALE GENOMIC DNA]</scope>
    <source>
        <strain evidence="1">LUC13016_P6</strain>
    </source>
</reference>
<feature type="non-terminal residue" evidence="1">
    <location>
        <position position="1"/>
    </location>
</feature>
<dbReference type="PANTHER" id="PTHR41248:SF1">
    <property type="entry name" value="NORD PROTEIN"/>
    <property type="match status" value="1"/>
</dbReference>
<name>A0A657PL01_9GAMM</name>
<dbReference type="EMBL" id="MUIE01000372">
    <property type="protein sequence ID" value="OQX32791.1"/>
    <property type="molecule type" value="Genomic_DNA"/>
</dbReference>
<gene>
    <name evidence="1" type="ORF">B0D84_05635</name>
</gene>
<dbReference type="PANTHER" id="PTHR41248">
    <property type="entry name" value="NORD PROTEIN"/>
    <property type="match status" value="1"/>
</dbReference>
<accession>A0A657PL01</accession>
<evidence type="ECO:0000313" key="2">
    <source>
        <dbReference type="Proteomes" id="UP000243361"/>
    </source>
</evidence>
<dbReference type="InterPro" id="IPR051928">
    <property type="entry name" value="NorD/CobT"/>
</dbReference>
<evidence type="ECO:0000313" key="1">
    <source>
        <dbReference type="EMBL" id="OQX32791.1"/>
    </source>
</evidence>